<gene>
    <name evidence="3" type="ORF">SAMN02982985_05613</name>
</gene>
<dbReference type="RefSeq" id="WP_217429979.1">
    <property type="nucleotide sequence ID" value="NZ_FOTW01000041.1"/>
</dbReference>
<feature type="compositionally biased region" description="Basic and acidic residues" evidence="1">
    <location>
        <begin position="447"/>
        <end position="456"/>
    </location>
</feature>
<dbReference type="EMBL" id="FOTW01000041">
    <property type="protein sequence ID" value="SFM87243.1"/>
    <property type="molecule type" value="Genomic_DNA"/>
</dbReference>
<dbReference type="Proteomes" id="UP000199470">
    <property type="component" value="Unassembled WGS sequence"/>
</dbReference>
<dbReference type="AlphaFoldDB" id="A0A1I4UEV7"/>
<sequence>MMGETTIQAWYEASPVLEYAGNPLIEAMPPIMSEEDAAERLSNFPPFPDDERELPKEIRLHCINRISHLVQPLPIHLELEAVVSSIIRSGYMGRNPMDAATWRHLHALSQRSTSPASTFNSTASTFSLVGLSGMGKTTALKSVLRLLPQVIKHTRYQGRDLIHTQIVWLKLECPHNGSLAGLCQDFFRAVDAALGDDIHAHYYKSKRNEADLIPMMRQVAATYFIGAIFIDELQHLQVAKATGKVEMLNFFVNLINSIGVPVVFIGTNSMVQLFSHIVRNARRVSGQGIYDFKQPTEEDETWDLLLNTMWEYQWVENPTPLTDELKATIYDLTQGVTDFLSKLMILGQRYAIQSGKERLDEQVFVHIASTKMKLLQPAIAALRSKDPKQMAMFEDLLPVDAQMAEMMLDQLHVIPSNLSVLRAKQARLLSAVTGKDTLQKSLPKPMRAPDAKKEKGAVSQPSQHGAITKSGSSRSIPLSARLTNPTSVVDGLREAGWLVSDPCEFEPYYRAA</sequence>
<evidence type="ECO:0000313" key="4">
    <source>
        <dbReference type="Proteomes" id="UP000199470"/>
    </source>
</evidence>
<protein>
    <submittedName>
        <fullName evidence="3">AAA domain-containing protein</fullName>
    </submittedName>
</protein>
<feature type="compositionally biased region" description="Polar residues" evidence="1">
    <location>
        <begin position="459"/>
        <end position="479"/>
    </location>
</feature>
<name>A0A1I4UEV7_9BURK</name>
<dbReference type="STRING" id="758825.SAMN02982985_05613"/>
<dbReference type="SUPFAM" id="SSF52540">
    <property type="entry name" value="P-loop containing nucleoside triphosphate hydrolases"/>
    <property type="match status" value="1"/>
</dbReference>
<accession>A0A1I4UEV7</accession>
<evidence type="ECO:0000313" key="3">
    <source>
        <dbReference type="EMBL" id="SFM87243.1"/>
    </source>
</evidence>
<feature type="domain" description="ORC1/DEAH AAA+ ATPase" evidence="2">
    <location>
        <begin position="122"/>
        <end position="273"/>
    </location>
</feature>
<dbReference type="GO" id="GO:0016887">
    <property type="term" value="F:ATP hydrolysis activity"/>
    <property type="evidence" value="ECO:0007669"/>
    <property type="project" value="InterPro"/>
</dbReference>
<reference evidence="3 4" key="1">
    <citation type="submission" date="2016-10" db="EMBL/GenBank/DDBJ databases">
        <authorList>
            <person name="de Groot N.N."/>
        </authorList>
    </citation>
    <scope>NUCLEOTIDE SEQUENCE [LARGE SCALE GENOMIC DNA]</scope>
    <source>
        <strain evidence="3 4">ATCC 43154</strain>
    </source>
</reference>
<keyword evidence="4" id="KW-1185">Reference proteome</keyword>
<organism evidence="3 4">
    <name type="scientific">Rugamonas rubra</name>
    <dbReference type="NCBI Taxonomy" id="758825"/>
    <lineage>
        <taxon>Bacteria</taxon>
        <taxon>Pseudomonadati</taxon>
        <taxon>Pseudomonadota</taxon>
        <taxon>Betaproteobacteria</taxon>
        <taxon>Burkholderiales</taxon>
        <taxon>Oxalobacteraceae</taxon>
        <taxon>Telluria group</taxon>
        <taxon>Rugamonas</taxon>
    </lineage>
</organism>
<evidence type="ECO:0000256" key="1">
    <source>
        <dbReference type="SAM" id="MobiDB-lite"/>
    </source>
</evidence>
<feature type="region of interest" description="Disordered" evidence="1">
    <location>
        <begin position="437"/>
        <end position="479"/>
    </location>
</feature>
<dbReference type="Pfam" id="PF13401">
    <property type="entry name" value="AAA_22"/>
    <property type="match status" value="1"/>
</dbReference>
<proteinExistence type="predicted"/>
<dbReference type="InterPro" id="IPR049945">
    <property type="entry name" value="AAA_22"/>
</dbReference>
<evidence type="ECO:0000259" key="2">
    <source>
        <dbReference type="Pfam" id="PF13401"/>
    </source>
</evidence>
<dbReference type="Gene3D" id="3.40.50.300">
    <property type="entry name" value="P-loop containing nucleotide triphosphate hydrolases"/>
    <property type="match status" value="1"/>
</dbReference>
<dbReference type="InterPro" id="IPR027417">
    <property type="entry name" value="P-loop_NTPase"/>
</dbReference>